<dbReference type="EMBL" id="CP058214">
    <property type="protein sequence ID" value="QPC45360.1"/>
    <property type="molecule type" value="Genomic_DNA"/>
</dbReference>
<dbReference type="NCBIfam" id="NF003948">
    <property type="entry name" value="PRK05450.1-1"/>
    <property type="match status" value="1"/>
</dbReference>
<dbReference type="CDD" id="cd02517">
    <property type="entry name" value="CMP-KDO-Synthetase"/>
    <property type="match status" value="1"/>
</dbReference>
<dbReference type="Gene3D" id="3.90.550.10">
    <property type="entry name" value="Spore Coat Polysaccharide Biosynthesis Protein SpsA, Chain A"/>
    <property type="match status" value="1"/>
</dbReference>
<evidence type="ECO:0000256" key="2">
    <source>
        <dbReference type="ARBA" id="ARBA00022695"/>
    </source>
</evidence>
<keyword evidence="3" id="KW-0448">Lipopolysaccharide biosynthesis</keyword>
<dbReference type="AlphaFoldDB" id="A0A7S8HE61"/>
<dbReference type="GO" id="GO:0008690">
    <property type="term" value="F:3-deoxy-manno-octulosonate cytidylyltransferase activity"/>
    <property type="evidence" value="ECO:0007669"/>
    <property type="project" value="UniProtKB-EC"/>
</dbReference>
<dbReference type="Pfam" id="PF02348">
    <property type="entry name" value="CTP_transf_3"/>
    <property type="match status" value="1"/>
</dbReference>
<dbReference type="InterPro" id="IPR029044">
    <property type="entry name" value="Nucleotide-diphossugar_trans"/>
</dbReference>
<proteinExistence type="predicted"/>
<dbReference type="GO" id="GO:0009103">
    <property type="term" value="P:lipopolysaccharide biosynthetic process"/>
    <property type="evidence" value="ECO:0007669"/>
    <property type="project" value="UniProtKB-KW"/>
</dbReference>
<dbReference type="NCBIfam" id="TIGR00466">
    <property type="entry name" value="kdsB"/>
    <property type="match status" value="1"/>
</dbReference>
<reference evidence="4 5" key="1">
    <citation type="submission" date="2020-06" db="EMBL/GenBank/DDBJ databases">
        <title>Genome sequence of 2 isolates from Red Sea Mangroves.</title>
        <authorList>
            <person name="Sefrji F."/>
            <person name="Michoud G."/>
            <person name="Merlino G."/>
            <person name="Daffonchio D."/>
        </authorList>
    </citation>
    <scope>NUCLEOTIDE SEQUENCE [LARGE SCALE GENOMIC DNA]</scope>
    <source>
        <strain evidence="4 5">R1DC25</strain>
    </source>
</reference>
<evidence type="ECO:0000313" key="4">
    <source>
        <dbReference type="EMBL" id="QPC45360.1"/>
    </source>
</evidence>
<keyword evidence="2 4" id="KW-0548">Nucleotidyltransferase</keyword>
<dbReference type="PANTHER" id="PTHR42866:SF2">
    <property type="entry name" value="3-DEOXY-MANNO-OCTULOSONATE CYTIDYLYLTRANSFERASE, MITOCHONDRIAL"/>
    <property type="match status" value="1"/>
</dbReference>
<dbReference type="SUPFAM" id="SSF53448">
    <property type="entry name" value="Nucleotide-diphospho-sugar transferases"/>
    <property type="match status" value="1"/>
</dbReference>
<organism evidence="4 5">
    <name type="scientific">Kaustia mangrovi</name>
    <dbReference type="NCBI Taxonomy" id="2593653"/>
    <lineage>
        <taxon>Bacteria</taxon>
        <taxon>Pseudomonadati</taxon>
        <taxon>Pseudomonadota</taxon>
        <taxon>Alphaproteobacteria</taxon>
        <taxon>Hyphomicrobiales</taxon>
        <taxon>Parvibaculaceae</taxon>
        <taxon>Kaustia</taxon>
    </lineage>
</organism>
<sequence>MDAPGLENTLAVIPARMASTRLPGKPLADIAGEAMIVHVWRRAMEAGIGRAVVAAAEPEIADAVRAAGGEAVLTAPDLASGSDRVHAAVAGLGPDGRFAYVVNIQGDLPTIAPETIRACLAPLADPAIDIATPVSLITDEAEIGNPNVVKAITRFADGETVARARDFRREIEAGERGPHYHHIGIYAYRRAALDRFVSLPESPREKAARLEQLRALDAGMTIAVALVDTVPFGVDTPADLERARMLLAARERTG</sequence>
<gene>
    <name evidence="4" type="ORF">HW532_14835</name>
</gene>
<dbReference type="Proteomes" id="UP000593594">
    <property type="component" value="Chromosome"/>
</dbReference>
<name>A0A7S8HE61_9HYPH</name>
<dbReference type="KEGG" id="kmn:HW532_14835"/>
<protein>
    <submittedName>
        <fullName evidence="4">3-deoxy-manno-octulosonate cytidylyltransferase</fullName>
        <ecNumber evidence="4">2.7.7.38</ecNumber>
    </submittedName>
</protein>
<dbReference type="EC" id="2.7.7.38" evidence="4"/>
<evidence type="ECO:0000256" key="1">
    <source>
        <dbReference type="ARBA" id="ARBA00022679"/>
    </source>
</evidence>
<accession>A0A7S8HE61</accession>
<dbReference type="InterPro" id="IPR004528">
    <property type="entry name" value="KdsB"/>
</dbReference>
<evidence type="ECO:0000256" key="3">
    <source>
        <dbReference type="ARBA" id="ARBA00022985"/>
    </source>
</evidence>
<keyword evidence="5" id="KW-1185">Reference proteome</keyword>
<evidence type="ECO:0000313" key="5">
    <source>
        <dbReference type="Proteomes" id="UP000593594"/>
    </source>
</evidence>
<dbReference type="InterPro" id="IPR003329">
    <property type="entry name" value="Cytidylyl_trans"/>
</dbReference>
<keyword evidence="1 4" id="KW-0808">Transferase</keyword>
<dbReference type="GO" id="GO:0005829">
    <property type="term" value="C:cytosol"/>
    <property type="evidence" value="ECO:0007669"/>
    <property type="project" value="TreeGrafter"/>
</dbReference>
<dbReference type="NCBIfam" id="NF003952">
    <property type="entry name" value="PRK05450.1-5"/>
    <property type="match status" value="1"/>
</dbReference>
<dbReference type="PANTHER" id="PTHR42866">
    <property type="entry name" value="3-DEOXY-MANNO-OCTULOSONATE CYTIDYLYLTRANSFERASE"/>
    <property type="match status" value="1"/>
</dbReference>